<dbReference type="InterPro" id="IPR016024">
    <property type="entry name" value="ARM-type_fold"/>
</dbReference>
<organism evidence="3 4">
    <name type="scientific">Anguilla anguilla</name>
    <name type="common">European freshwater eel</name>
    <name type="synonym">Muraena anguilla</name>
    <dbReference type="NCBI Taxonomy" id="7936"/>
    <lineage>
        <taxon>Eukaryota</taxon>
        <taxon>Metazoa</taxon>
        <taxon>Chordata</taxon>
        <taxon>Craniata</taxon>
        <taxon>Vertebrata</taxon>
        <taxon>Euteleostomi</taxon>
        <taxon>Actinopterygii</taxon>
        <taxon>Neopterygii</taxon>
        <taxon>Teleostei</taxon>
        <taxon>Anguilliformes</taxon>
        <taxon>Anguillidae</taxon>
        <taxon>Anguilla</taxon>
    </lineage>
</organism>
<dbReference type="PANTHER" id="PTHR23346">
    <property type="entry name" value="TRANSLATIONAL ACTIVATOR GCN1-RELATED"/>
    <property type="match status" value="1"/>
</dbReference>
<dbReference type="SUPFAM" id="SSF48371">
    <property type="entry name" value="ARM repeat"/>
    <property type="match status" value="1"/>
</dbReference>
<dbReference type="PANTHER" id="PTHR23346:SF7">
    <property type="entry name" value="STALLED RIBOSOME SENSOR GCN1"/>
    <property type="match status" value="1"/>
</dbReference>
<evidence type="ECO:0000256" key="1">
    <source>
        <dbReference type="ARBA" id="ARBA00022737"/>
    </source>
</evidence>
<feature type="compositionally biased region" description="Polar residues" evidence="2">
    <location>
        <begin position="341"/>
        <end position="359"/>
    </location>
</feature>
<protein>
    <submittedName>
        <fullName evidence="3">Uncharacterized protein</fullName>
    </submittedName>
</protein>
<evidence type="ECO:0000313" key="4">
    <source>
        <dbReference type="Proteomes" id="UP001044222"/>
    </source>
</evidence>
<dbReference type="AlphaFoldDB" id="A0A9D3M4N5"/>
<dbReference type="EMBL" id="JAFIRN010000010">
    <property type="protein sequence ID" value="KAG5840715.1"/>
    <property type="molecule type" value="Genomic_DNA"/>
</dbReference>
<gene>
    <name evidence="3" type="ORF">ANANG_G00191630</name>
</gene>
<name>A0A9D3M4N5_ANGAN</name>
<keyword evidence="4" id="KW-1185">Reference proteome</keyword>
<keyword evidence="1" id="KW-0677">Repeat</keyword>
<evidence type="ECO:0000313" key="3">
    <source>
        <dbReference type="EMBL" id="KAG5840715.1"/>
    </source>
</evidence>
<dbReference type="Proteomes" id="UP001044222">
    <property type="component" value="Chromosome 10"/>
</dbReference>
<comment type="caution">
    <text evidence="3">The sequence shown here is derived from an EMBL/GenBank/DDBJ whole genome shotgun (WGS) entry which is preliminary data.</text>
</comment>
<reference evidence="3" key="1">
    <citation type="submission" date="2021-01" db="EMBL/GenBank/DDBJ databases">
        <title>A chromosome-scale assembly of European eel, Anguilla anguilla.</title>
        <authorList>
            <person name="Henkel C."/>
            <person name="Jong-Raadsen S.A."/>
            <person name="Dufour S."/>
            <person name="Weltzien F.-A."/>
            <person name="Palstra A.P."/>
            <person name="Pelster B."/>
            <person name="Spaink H.P."/>
            <person name="Van Den Thillart G.E."/>
            <person name="Jansen H."/>
            <person name="Zahm M."/>
            <person name="Klopp C."/>
            <person name="Cedric C."/>
            <person name="Louis A."/>
            <person name="Berthelot C."/>
            <person name="Parey E."/>
            <person name="Roest Crollius H."/>
            <person name="Montfort J."/>
            <person name="Robinson-Rechavi M."/>
            <person name="Bucao C."/>
            <person name="Bouchez O."/>
            <person name="Gislard M."/>
            <person name="Lluch J."/>
            <person name="Milhes M."/>
            <person name="Lampietro C."/>
            <person name="Lopez Roques C."/>
            <person name="Donnadieu C."/>
            <person name="Braasch I."/>
            <person name="Desvignes T."/>
            <person name="Postlethwait J."/>
            <person name="Bobe J."/>
            <person name="Guiguen Y."/>
            <person name="Dirks R."/>
        </authorList>
    </citation>
    <scope>NUCLEOTIDE SEQUENCE</scope>
    <source>
        <strain evidence="3">Tag_6206</strain>
        <tissue evidence="3">Liver</tissue>
    </source>
</reference>
<dbReference type="GO" id="GO:0006417">
    <property type="term" value="P:regulation of translation"/>
    <property type="evidence" value="ECO:0007669"/>
    <property type="project" value="TreeGrafter"/>
</dbReference>
<dbReference type="GO" id="GO:0005829">
    <property type="term" value="C:cytosol"/>
    <property type="evidence" value="ECO:0007669"/>
    <property type="project" value="TreeGrafter"/>
</dbReference>
<sequence>MPPELRHLGVLVGQVTLRLLKPECGLDPAWDEEDLGVATQRTVQLLHAHTVPQRESKADVRPLSAPAFSFCFPLLHAGDNPDVLIDEHGPELLPRVNMLLLLTRVISTGAPRLQVLASRCLTALCASAGGNPGCALAEQPEIDVLLEALLAPCFSVRDAALRGLLEMELALPTDPVDASGLSVLRRLWVARFDVEEEGRALAEKLWESLCLELVPELAVSQYRGQAPAALGQLTQLYHQKLYRPPPVLDALGRVISEAPPDQWEARCGIALALNKLSQYLDESEVTPLFLFFVPDALNDRHPEVRRCMLDAALSALNTHGKDNVSSLLPVFEEFLKDAPQDASSSQPCPRPLSRSSSGLAGQAFGQEPPHPLPISLSSLALPLHALSALQLVRTDTGPGVRGGLPAPAGARH</sequence>
<dbReference type="InterPro" id="IPR011989">
    <property type="entry name" value="ARM-like"/>
</dbReference>
<dbReference type="Gene3D" id="1.25.10.10">
    <property type="entry name" value="Leucine-rich Repeat Variant"/>
    <property type="match status" value="1"/>
</dbReference>
<dbReference type="GO" id="GO:0034198">
    <property type="term" value="P:cellular response to amino acid starvation"/>
    <property type="evidence" value="ECO:0007669"/>
    <property type="project" value="TreeGrafter"/>
</dbReference>
<evidence type="ECO:0000256" key="2">
    <source>
        <dbReference type="SAM" id="MobiDB-lite"/>
    </source>
</evidence>
<proteinExistence type="predicted"/>
<accession>A0A9D3M4N5</accession>
<dbReference type="GO" id="GO:0019887">
    <property type="term" value="F:protein kinase regulator activity"/>
    <property type="evidence" value="ECO:0007669"/>
    <property type="project" value="TreeGrafter"/>
</dbReference>
<feature type="region of interest" description="Disordered" evidence="2">
    <location>
        <begin position="339"/>
        <end position="367"/>
    </location>
</feature>